<proteinExistence type="predicted"/>
<feature type="non-terminal residue" evidence="1">
    <location>
        <position position="1"/>
    </location>
</feature>
<dbReference type="AlphaFoldDB" id="X1T450"/>
<gene>
    <name evidence="1" type="ORF">S12H4_21895</name>
</gene>
<accession>X1T450</accession>
<comment type="caution">
    <text evidence="1">The sequence shown here is derived from an EMBL/GenBank/DDBJ whole genome shotgun (WGS) entry which is preliminary data.</text>
</comment>
<reference evidence="1" key="1">
    <citation type="journal article" date="2014" name="Front. Microbiol.">
        <title>High frequency of phylogenetically diverse reductive dehalogenase-homologous genes in deep subseafloor sedimentary metagenomes.</title>
        <authorList>
            <person name="Kawai M."/>
            <person name="Futagami T."/>
            <person name="Toyoda A."/>
            <person name="Takaki Y."/>
            <person name="Nishi S."/>
            <person name="Hori S."/>
            <person name="Arai W."/>
            <person name="Tsubouchi T."/>
            <person name="Morono Y."/>
            <person name="Uchiyama I."/>
            <person name="Ito T."/>
            <person name="Fujiyama A."/>
            <person name="Inagaki F."/>
            <person name="Takami H."/>
        </authorList>
    </citation>
    <scope>NUCLEOTIDE SEQUENCE</scope>
    <source>
        <strain evidence="1">Expedition CK06-06</strain>
    </source>
</reference>
<evidence type="ECO:0000313" key="1">
    <source>
        <dbReference type="EMBL" id="GAI86171.1"/>
    </source>
</evidence>
<evidence type="ECO:0008006" key="2">
    <source>
        <dbReference type="Google" id="ProtNLM"/>
    </source>
</evidence>
<dbReference type="EMBL" id="BARW01011331">
    <property type="protein sequence ID" value="GAI86171.1"/>
    <property type="molecule type" value="Genomic_DNA"/>
</dbReference>
<name>X1T450_9ZZZZ</name>
<sequence>EEALEAVKMMSPKKVIPCHYNCGFLLSRKLNSADDQLFKREVEKMGDK</sequence>
<organism evidence="1">
    <name type="scientific">marine sediment metagenome</name>
    <dbReference type="NCBI Taxonomy" id="412755"/>
    <lineage>
        <taxon>unclassified sequences</taxon>
        <taxon>metagenomes</taxon>
        <taxon>ecological metagenomes</taxon>
    </lineage>
</organism>
<protein>
    <recommendedName>
        <fullName evidence="2">Metallo-beta-lactamase domain-containing protein</fullName>
    </recommendedName>
</protein>